<protein>
    <submittedName>
        <fullName evidence="2">Uncharacterized protein</fullName>
    </submittedName>
</protein>
<dbReference type="Proteomes" id="UP000075883">
    <property type="component" value="Unassembled WGS sequence"/>
</dbReference>
<keyword evidence="3" id="KW-1185">Reference proteome</keyword>
<proteinExistence type="predicted"/>
<evidence type="ECO:0000256" key="1">
    <source>
        <dbReference type="SAM" id="Phobius"/>
    </source>
</evidence>
<reference evidence="2" key="2">
    <citation type="submission" date="2020-05" db="UniProtKB">
        <authorList>
            <consortium name="EnsemblMetazoa"/>
        </authorList>
    </citation>
    <scope>IDENTIFICATION</scope>
    <source>
        <strain evidence="2">A-37</strain>
    </source>
</reference>
<keyword evidence="1" id="KW-1133">Transmembrane helix</keyword>
<keyword evidence="1" id="KW-0472">Membrane</keyword>
<dbReference type="VEuPathDB" id="VectorBase:ACUA026393"/>
<evidence type="ECO:0000313" key="3">
    <source>
        <dbReference type="Proteomes" id="UP000075883"/>
    </source>
</evidence>
<sequence length="185" mass="21078">MLHYLEQKTETEQNKAAYRIANVAKTEEGREIKTAQLDGTLWAVQTTLRVAVDIRHPSKRLDEEYFVAHWRILFGRPVAMFAANRTTANFLGQLVYPTERGDCGGCSRCHGIVCYLFDRYFLPTLCSFFLGFVASTFLLECGFRFAPNFCRRLGYRGRFRFVQQQVASGGNHTPTLAASVDIRFG</sequence>
<evidence type="ECO:0000313" key="2">
    <source>
        <dbReference type="EnsemblMetazoa" id="ACUA026393-PA"/>
    </source>
</evidence>
<feature type="transmembrane region" description="Helical" evidence="1">
    <location>
        <begin position="120"/>
        <end position="143"/>
    </location>
</feature>
<dbReference type="AlphaFoldDB" id="A0A182MU96"/>
<dbReference type="EMBL" id="AXCM01000395">
    <property type="status" value="NOT_ANNOTATED_CDS"/>
    <property type="molecule type" value="Genomic_DNA"/>
</dbReference>
<organism evidence="2 3">
    <name type="scientific">Anopheles culicifacies</name>
    <dbReference type="NCBI Taxonomy" id="139723"/>
    <lineage>
        <taxon>Eukaryota</taxon>
        <taxon>Metazoa</taxon>
        <taxon>Ecdysozoa</taxon>
        <taxon>Arthropoda</taxon>
        <taxon>Hexapoda</taxon>
        <taxon>Insecta</taxon>
        <taxon>Pterygota</taxon>
        <taxon>Neoptera</taxon>
        <taxon>Endopterygota</taxon>
        <taxon>Diptera</taxon>
        <taxon>Nematocera</taxon>
        <taxon>Culicoidea</taxon>
        <taxon>Culicidae</taxon>
        <taxon>Anophelinae</taxon>
        <taxon>Anopheles</taxon>
        <taxon>culicifacies species complex</taxon>
    </lineage>
</organism>
<reference evidence="3" key="1">
    <citation type="submission" date="2013-09" db="EMBL/GenBank/DDBJ databases">
        <title>The Genome Sequence of Anopheles culicifacies species A.</title>
        <authorList>
            <consortium name="The Broad Institute Genomics Platform"/>
            <person name="Neafsey D.E."/>
            <person name="Besansky N."/>
            <person name="Howell P."/>
            <person name="Walton C."/>
            <person name="Young S.K."/>
            <person name="Zeng Q."/>
            <person name="Gargeya S."/>
            <person name="Fitzgerald M."/>
            <person name="Haas B."/>
            <person name="Abouelleil A."/>
            <person name="Allen A.W."/>
            <person name="Alvarado L."/>
            <person name="Arachchi H.M."/>
            <person name="Berlin A.M."/>
            <person name="Chapman S.B."/>
            <person name="Gainer-Dewar J."/>
            <person name="Goldberg J."/>
            <person name="Griggs A."/>
            <person name="Gujja S."/>
            <person name="Hansen M."/>
            <person name="Howarth C."/>
            <person name="Imamovic A."/>
            <person name="Ireland A."/>
            <person name="Larimer J."/>
            <person name="McCowan C."/>
            <person name="Murphy C."/>
            <person name="Pearson M."/>
            <person name="Poon T.W."/>
            <person name="Priest M."/>
            <person name="Roberts A."/>
            <person name="Saif S."/>
            <person name="Shea T."/>
            <person name="Sisk P."/>
            <person name="Sykes S."/>
            <person name="Wortman J."/>
            <person name="Nusbaum C."/>
            <person name="Birren B."/>
        </authorList>
    </citation>
    <scope>NUCLEOTIDE SEQUENCE [LARGE SCALE GENOMIC DNA]</scope>
    <source>
        <strain evidence="3">A-37</strain>
    </source>
</reference>
<name>A0A182MU96_9DIPT</name>
<accession>A0A182MU96</accession>
<dbReference type="EnsemblMetazoa" id="ACUA026393-RA">
    <property type="protein sequence ID" value="ACUA026393-PA"/>
    <property type="gene ID" value="ACUA026393"/>
</dbReference>
<keyword evidence="1" id="KW-0812">Transmembrane</keyword>